<dbReference type="PANTHER" id="PTHR43685:SF2">
    <property type="entry name" value="GLYCOSYLTRANSFERASE 2-LIKE DOMAIN-CONTAINING PROTEIN"/>
    <property type="match status" value="1"/>
</dbReference>
<dbReference type="InterPro" id="IPR001173">
    <property type="entry name" value="Glyco_trans_2-like"/>
</dbReference>
<reference evidence="2 3" key="1">
    <citation type="journal article" date="2013" name="Genome Announc.">
        <title>Draft Genome Sequence of Psychrobacter aquaticus Strain CMS 56T, Isolated from a Cyanobacterial Mat Sample Collected from Water Bodies in the McMurdo Dry Valley Region of Antarctica.</title>
        <authorList>
            <person name="Reddy G.S."/>
            <person name="Ara S."/>
            <person name="Singh A."/>
            <person name="Kumar Pinnaka A."/>
            <person name="Shivaji S."/>
        </authorList>
    </citation>
    <scope>NUCLEOTIDE SEQUENCE [LARGE SCALE GENOMIC DNA]</scope>
    <source>
        <strain evidence="2 3">CMS 56</strain>
    </source>
</reference>
<comment type="caution">
    <text evidence="2">The sequence shown here is derived from an EMBL/GenBank/DDBJ whole genome shotgun (WGS) entry which is preliminary data.</text>
</comment>
<dbReference type="InterPro" id="IPR029044">
    <property type="entry name" value="Nucleotide-diphossugar_trans"/>
</dbReference>
<dbReference type="PANTHER" id="PTHR43685">
    <property type="entry name" value="GLYCOSYLTRANSFERASE"/>
    <property type="match status" value="1"/>
</dbReference>
<dbReference type="AlphaFoldDB" id="U4T5M8"/>
<evidence type="ECO:0000313" key="3">
    <source>
        <dbReference type="Proteomes" id="UP000016761"/>
    </source>
</evidence>
<keyword evidence="2" id="KW-0808">Transferase</keyword>
<organism evidence="2 3">
    <name type="scientific">Psychrobacter aquaticus CMS 56</name>
    <dbReference type="NCBI Taxonomy" id="1354303"/>
    <lineage>
        <taxon>Bacteria</taxon>
        <taxon>Pseudomonadati</taxon>
        <taxon>Pseudomonadota</taxon>
        <taxon>Gammaproteobacteria</taxon>
        <taxon>Moraxellales</taxon>
        <taxon>Moraxellaceae</taxon>
        <taxon>Psychrobacter</taxon>
    </lineage>
</organism>
<name>U4T5M8_9GAMM</name>
<sequence length="319" mass="36319">MENVSVVIPSYRSEKLISRTVLSILEAGVLPRNIFVIEDGVFDNTGDVLKEFPGINHISCEQNKGAPHARNLGLSKVETKYVMFIDSDDFISESLIIGLVNSAEKENADMAFGPWRMDGDSIPQGKLRQPPSLSSSGWVLHWLNTEYVPTCSVLWKTEKVIEIGTWDERLKNNEDGEIVVRGLMSTDNLSISTQGYSTYWQHKSVYRVTAAPIEDRIFAANVIYTNILNWINENKSLNKYRMELGRFCYKTAWVAQAKGLESVSDEWFSRARKLGYKKQGYNNKTKYLSVLFGFRYAVAIHSNLLKNKSKIKKIKNNLK</sequence>
<dbReference type="Pfam" id="PF00535">
    <property type="entry name" value="Glycos_transf_2"/>
    <property type="match status" value="1"/>
</dbReference>
<keyword evidence="3" id="KW-1185">Reference proteome</keyword>
<dbReference type="CDD" id="cd00761">
    <property type="entry name" value="Glyco_tranf_GTA_type"/>
    <property type="match status" value="1"/>
</dbReference>
<evidence type="ECO:0000313" key="2">
    <source>
        <dbReference type="EMBL" id="ERL56210.1"/>
    </source>
</evidence>
<dbReference type="EMBL" id="AUSW01000015">
    <property type="protein sequence ID" value="ERL56210.1"/>
    <property type="molecule type" value="Genomic_DNA"/>
</dbReference>
<dbReference type="InterPro" id="IPR050834">
    <property type="entry name" value="Glycosyltransf_2"/>
</dbReference>
<dbReference type="PATRIC" id="fig|1354303.4.peg.875"/>
<dbReference type="OrthoDB" id="6813549at2"/>
<dbReference type="Proteomes" id="UP000016761">
    <property type="component" value="Unassembled WGS sequence"/>
</dbReference>
<gene>
    <name evidence="2" type="ORF">M917_0888</name>
</gene>
<dbReference type="SUPFAM" id="SSF53448">
    <property type="entry name" value="Nucleotide-diphospho-sugar transferases"/>
    <property type="match status" value="1"/>
</dbReference>
<dbReference type="eggNOG" id="COG1216">
    <property type="taxonomic scope" value="Bacteria"/>
</dbReference>
<dbReference type="GO" id="GO:0016740">
    <property type="term" value="F:transferase activity"/>
    <property type="evidence" value="ECO:0007669"/>
    <property type="project" value="UniProtKB-KW"/>
</dbReference>
<evidence type="ECO:0000259" key="1">
    <source>
        <dbReference type="Pfam" id="PF00535"/>
    </source>
</evidence>
<accession>U4T5M8</accession>
<dbReference type="Gene3D" id="3.90.550.10">
    <property type="entry name" value="Spore Coat Polysaccharide Biosynthesis Protein SpsA, Chain A"/>
    <property type="match status" value="1"/>
</dbReference>
<feature type="domain" description="Glycosyltransferase 2-like" evidence="1">
    <location>
        <begin position="5"/>
        <end position="131"/>
    </location>
</feature>
<proteinExistence type="predicted"/>
<protein>
    <submittedName>
        <fullName evidence="2">Beta-1,3-glucosyltransferase</fullName>
    </submittedName>
</protein>
<dbReference type="STRING" id="1354303.M917_0888"/>